<dbReference type="Pfam" id="PF01636">
    <property type="entry name" value="APH"/>
    <property type="match status" value="1"/>
</dbReference>
<dbReference type="InterPro" id="IPR011009">
    <property type="entry name" value="Kinase-like_dom_sf"/>
</dbReference>
<comment type="caution">
    <text evidence="2">The sequence shown here is derived from an EMBL/GenBank/DDBJ whole genome shotgun (WGS) entry which is preliminary data.</text>
</comment>
<dbReference type="Proteomes" id="UP001160390">
    <property type="component" value="Unassembled WGS sequence"/>
</dbReference>
<dbReference type="InterPro" id="IPR051678">
    <property type="entry name" value="AGP_Transferase"/>
</dbReference>
<gene>
    <name evidence="2" type="ORF">CCHLO57077_00011425</name>
</gene>
<proteinExistence type="predicted"/>
<feature type="domain" description="Aminoglycoside phosphotransferase" evidence="1">
    <location>
        <begin position="196"/>
        <end position="241"/>
    </location>
</feature>
<name>A0AA35LPT3_9HYPO</name>
<accession>A0AA35LPT3</accession>
<dbReference type="EMBL" id="CABFNP030000426">
    <property type="protein sequence ID" value="CAI6014522.1"/>
    <property type="molecule type" value="Genomic_DNA"/>
</dbReference>
<protein>
    <recommendedName>
        <fullName evidence="1">Aminoglycoside phosphotransferase domain-containing protein</fullName>
    </recommendedName>
</protein>
<keyword evidence="3" id="KW-1185">Reference proteome</keyword>
<dbReference type="SUPFAM" id="SSF56112">
    <property type="entry name" value="Protein kinase-like (PK-like)"/>
    <property type="match status" value="1"/>
</dbReference>
<dbReference type="AlphaFoldDB" id="A0AA35LPT3"/>
<sequence>MAPTYDIKDAADIAESAVIESYKSNDVAYEITATTFKKTSRLPFSDPYPDGTPFIWFRSWNHERITNEAKALELVSQQTTIPVPKLLAHGEYPDGRRYLVTEFIEGVTLNKILTHSCSRPEDHRLEDQKHTDHTPCKACSDQAYSNALEFIKNIVFPQLANLKSRERGIDGFVMPPSWLSPDVEPPWKGKKSWKTLPLEETYYIFQHGDIAAHNIIMDPQTLQVKSLIDWEYAGYFPPGMERWPGTLDMAAYRKRADNLAQLIADFLPVEYLECYENWSNKEELQMLIESGELPHPSQLHREEVKD</sequence>
<dbReference type="Gene3D" id="3.90.1200.10">
    <property type="match status" value="1"/>
</dbReference>
<dbReference type="InterPro" id="IPR002575">
    <property type="entry name" value="Aminoglycoside_PTrfase"/>
</dbReference>
<evidence type="ECO:0000259" key="1">
    <source>
        <dbReference type="Pfam" id="PF01636"/>
    </source>
</evidence>
<dbReference type="PANTHER" id="PTHR21310">
    <property type="entry name" value="AMINOGLYCOSIDE PHOSPHOTRANSFERASE-RELATED-RELATED"/>
    <property type="match status" value="1"/>
</dbReference>
<reference evidence="2" key="1">
    <citation type="submission" date="2023-01" db="EMBL/GenBank/DDBJ databases">
        <authorList>
            <person name="Piombo E."/>
        </authorList>
    </citation>
    <scope>NUCLEOTIDE SEQUENCE</scope>
</reference>
<organism evidence="2 3">
    <name type="scientific">Clonostachys chloroleuca</name>
    <dbReference type="NCBI Taxonomy" id="1926264"/>
    <lineage>
        <taxon>Eukaryota</taxon>
        <taxon>Fungi</taxon>
        <taxon>Dikarya</taxon>
        <taxon>Ascomycota</taxon>
        <taxon>Pezizomycotina</taxon>
        <taxon>Sordariomycetes</taxon>
        <taxon>Hypocreomycetidae</taxon>
        <taxon>Hypocreales</taxon>
        <taxon>Bionectriaceae</taxon>
        <taxon>Clonostachys</taxon>
    </lineage>
</organism>
<evidence type="ECO:0000313" key="3">
    <source>
        <dbReference type="Proteomes" id="UP001160390"/>
    </source>
</evidence>
<dbReference type="PANTHER" id="PTHR21310:SF15">
    <property type="entry name" value="AMINOGLYCOSIDE PHOSPHOTRANSFERASE DOMAIN-CONTAINING PROTEIN"/>
    <property type="match status" value="1"/>
</dbReference>
<evidence type="ECO:0000313" key="2">
    <source>
        <dbReference type="EMBL" id="CAI6014522.1"/>
    </source>
</evidence>